<dbReference type="InterPro" id="IPR011642">
    <property type="entry name" value="Gate_dom"/>
</dbReference>
<dbReference type="RefSeq" id="WP_120191112.1">
    <property type="nucleotide sequence ID" value="NZ_MCHY01000013.1"/>
</dbReference>
<dbReference type="AlphaFoldDB" id="A0A419SD77"/>
<dbReference type="Pfam" id="PF07670">
    <property type="entry name" value="Gate"/>
    <property type="match status" value="2"/>
</dbReference>
<dbReference type="OrthoDB" id="9779080at2"/>
<keyword evidence="1" id="KW-0812">Transmembrane</keyword>
<sequence length="314" mass="34346">MITKNTWINGIKSGLRTTWQLGKIVFPITLVVTILQHTPLLELIVSFFAPIMKWFGLPGDAAIALTLGNLLNLYAGIGAILTMDLTVKEVFILSVMLSFSHSLPIETAVASKIGVKAWLMALIRLSLAFVSALLINWLWKGGQTMAQYGMMPGKQAPEIDRWSDIALSGIQTSLWGILQIAAIIIPLMIAIELLKDIRALPYLAKALTPLTRLLGVSEKTSFTLMAGLTFGLVSGAGVMIQAAQEEDLSKRDLYLISIFLVACHAVVEDTLIFIPLGVNILPLFLIRFIVALIITILVANIWKKIEDNNAQRAA</sequence>
<evidence type="ECO:0000313" key="4">
    <source>
        <dbReference type="Proteomes" id="UP000284219"/>
    </source>
</evidence>
<feature type="transmembrane region" description="Helical" evidence="1">
    <location>
        <begin position="280"/>
        <end position="302"/>
    </location>
</feature>
<feature type="domain" description="Nucleoside transporter/FeoB GTPase Gate" evidence="2">
    <location>
        <begin position="178"/>
        <end position="267"/>
    </location>
</feature>
<feature type="transmembrane region" description="Helical" evidence="1">
    <location>
        <begin position="253"/>
        <end position="274"/>
    </location>
</feature>
<keyword evidence="1" id="KW-1133">Transmembrane helix</keyword>
<feature type="transmembrane region" description="Helical" evidence="1">
    <location>
        <begin position="21"/>
        <end position="49"/>
    </location>
</feature>
<dbReference type="EMBL" id="MCHY01000013">
    <property type="protein sequence ID" value="RKD21044.1"/>
    <property type="molecule type" value="Genomic_DNA"/>
</dbReference>
<keyword evidence="4" id="KW-1185">Reference proteome</keyword>
<evidence type="ECO:0000259" key="2">
    <source>
        <dbReference type="Pfam" id="PF07670"/>
    </source>
</evidence>
<accession>A0A419SD77</accession>
<reference evidence="3 4" key="1">
    <citation type="submission" date="2016-08" db="EMBL/GenBank/DDBJ databases">
        <title>Novel Firmicute Genomes.</title>
        <authorList>
            <person name="Poppleton D.I."/>
            <person name="Gribaldo S."/>
        </authorList>
    </citation>
    <scope>NUCLEOTIDE SEQUENCE [LARGE SCALE GENOMIC DNA]</scope>
    <source>
        <strain evidence="3 4">RAOx-1</strain>
    </source>
</reference>
<feature type="domain" description="Nucleoside transporter/FeoB GTPase Gate" evidence="2">
    <location>
        <begin position="19"/>
        <end position="114"/>
    </location>
</feature>
<organism evidence="3 4">
    <name type="scientific">Ammoniphilus oxalaticus</name>
    <dbReference type="NCBI Taxonomy" id="66863"/>
    <lineage>
        <taxon>Bacteria</taxon>
        <taxon>Bacillati</taxon>
        <taxon>Bacillota</taxon>
        <taxon>Bacilli</taxon>
        <taxon>Bacillales</taxon>
        <taxon>Paenibacillaceae</taxon>
        <taxon>Aneurinibacillus group</taxon>
        <taxon>Ammoniphilus</taxon>
    </lineage>
</organism>
<keyword evidence="1" id="KW-0472">Membrane</keyword>
<feature type="transmembrane region" description="Helical" evidence="1">
    <location>
        <begin position="61"/>
        <end position="83"/>
    </location>
</feature>
<feature type="transmembrane region" description="Helical" evidence="1">
    <location>
        <begin position="222"/>
        <end position="241"/>
    </location>
</feature>
<comment type="caution">
    <text evidence="3">The sequence shown here is derived from an EMBL/GenBank/DDBJ whole genome shotgun (WGS) entry which is preliminary data.</text>
</comment>
<proteinExistence type="predicted"/>
<feature type="transmembrane region" description="Helical" evidence="1">
    <location>
        <begin position="174"/>
        <end position="194"/>
    </location>
</feature>
<gene>
    <name evidence="3" type="ORF">BEP19_15300</name>
</gene>
<dbReference type="Proteomes" id="UP000284219">
    <property type="component" value="Unassembled WGS sequence"/>
</dbReference>
<evidence type="ECO:0000313" key="3">
    <source>
        <dbReference type="EMBL" id="RKD21044.1"/>
    </source>
</evidence>
<name>A0A419SD77_9BACL</name>
<protein>
    <recommendedName>
        <fullName evidence="2">Nucleoside transporter/FeoB GTPase Gate domain-containing protein</fullName>
    </recommendedName>
</protein>
<feature type="transmembrane region" description="Helical" evidence="1">
    <location>
        <begin position="90"/>
        <end position="111"/>
    </location>
</feature>
<evidence type="ECO:0000256" key="1">
    <source>
        <dbReference type="SAM" id="Phobius"/>
    </source>
</evidence>
<feature type="transmembrane region" description="Helical" evidence="1">
    <location>
        <begin position="117"/>
        <end position="139"/>
    </location>
</feature>